<proteinExistence type="predicted"/>
<dbReference type="Gene3D" id="3.40.630.30">
    <property type="match status" value="1"/>
</dbReference>
<dbReference type="AlphaFoldDB" id="A0A7Z0ITV0"/>
<sequence>MSELVIERVDPFDDDVFDAWYDVMTASWLDVRGPDADLWAREEQRVELQQQTEKTDRRAYVGRVGGEAVAAAWMAMPLLDNLHRATIVVAVLPVHRRQGHGTSLLDHVEAAARAQGRTSLTGELWWPWSLGSSGEGSPGREFGLARGYAAALVEVRRLLRLPVPGDILDRLAAQAAERHGSYTLRSWVGRVPDDIVESWAVLDASLETEAPTGDLDIEAPEPDVAKVREMEELVAAQKRTLYHTVALDPQGQVVAYTVIGYSSLDGNSYQWGTLVEEAHRGHRLGLAVKVANLRLLQSERPEVPTLTTYNAEVNGHMISVNEAMGFEPIEWLCSIQKQIAEPS</sequence>
<name>A0A7Z0ITV0_9ACTN</name>
<feature type="domain" description="N-acetyltransferase" evidence="1">
    <location>
        <begin position="7"/>
        <end position="164"/>
    </location>
</feature>
<dbReference type="InterPro" id="IPR016181">
    <property type="entry name" value="Acyl_CoA_acyltransferase"/>
</dbReference>
<reference evidence="2 3" key="1">
    <citation type="submission" date="2020-07" db="EMBL/GenBank/DDBJ databases">
        <title>Sequencing the genomes of 1000 actinobacteria strains.</title>
        <authorList>
            <person name="Klenk H.-P."/>
        </authorList>
    </citation>
    <scope>NUCLEOTIDE SEQUENCE [LARGE SCALE GENOMIC DNA]</scope>
    <source>
        <strain evidence="2 3">DSM 26487</strain>
    </source>
</reference>
<evidence type="ECO:0000313" key="3">
    <source>
        <dbReference type="Proteomes" id="UP000564496"/>
    </source>
</evidence>
<protein>
    <submittedName>
        <fullName evidence="2">GNAT superfamily N-acetyltransferase</fullName>
    </submittedName>
</protein>
<dbReference type="PROSITE" id="PS51186">
    <property type="entry name" value="GNAT"/>
    <property type="match status" value="1"/>
</dbReference>
<evidence type="ECO:0000259" key="1">
    <source>
        <dbReference type="PROSITE" id="PS51186"/>
    </source>
</evidence>
<evidence type="ECO:0000313" key="2">
    <source>
        <dbReference type="EMBL" id="NYI79341.1"/>
    </source>
</evidence>
<dbReference type="SUPFAM" id="SSF55729">
    <property type="entry name" value="Acyl-CoA N-acyltransferases (Nat)"/>
    <property type="match status" value="2"/>
</dbReference>
<organism evidence="2 3">
    <name type="scientific">Nocardioides panzhihuensis</name>
    <dbReference type="NCBI Taxonomy" id="860243"/>
    <lineage>
        <taxon>Bacteria</taxon>
        <taxon>Bacillati</taxon>
        <taxon>Actinomycetota</taxon>
        <taxon>Actinomycetes</taxon>
        <taxon>Propionibacteriales</taxon>
        <taxon>Nocardioidaceae</taxon>
        <taxon>Nocardioides</taxon>
    </lineage>
</organism>
<dbReference type="RefSeq" id="WP_179659664.1">
    <property type="nucleotide sequence ID" value="NZ_JACBZR010000001.1"/>
</dbReference>
<dbReference type="Pfam" id="PF00583">
    <property type="entry name" value="Acetyltransf_1"/>
    <property type="match status" value="1"/>
</dbReference>
<dbReference type="Proteomes" id="UP000564496">
    <property type="component" value="Unassembled WGS sequence"/>
</dbReference>
<dbReference type="InterPro" id="IPR000182">
    <property type="entry name" value="GNAT_dom"/>
</dbReference>
<comment type="caution">
    <text evidence="2">The sequence shown here is derived from an EMBL/GenBank/DDBJ whole genome shotgun (WGS) entry which is preliminary data.</text>
</comment>
<gene>
    <name evidence="2" type="ORF">BJ988_003989</name>
</gene>
<dbReference type="EMBL" id="JACBZR010000001">
    <property type="protein sequence ID" value="NYI79341.1"/>
    <property type="molecule type" value="Genomic_DNA"/>
</dbReference>
<dbReference type="CDD" id="cd04301">
    <property type="entry name" value="NAT_SF"/>
    <property type="match status" value="1"/>
</dbReference>
<accession>A0A7Z0ITV0</accession>
<keyword evidence="2" id="KW-0808">Transferase</keyword>
<dbReference type="GO" id="GO:0016747">
    <property type="term" value="F:acyltransferase activity, transferring groups other than amino-acyl groups"/>
    <property type="evidence" value="ECO:0007669"/>
    <property type="project" value="InterPro"/>
</dbReference>
<keyword evidence="3" id="KW-1185">Reference proteome</keyword>